<evidence type="ECO:0000313" key="5">
    <source>
        <dbReference type="Proteomes" id="UP000326944"/>
    </source>
</evidence>
<evidence type="ECO:0000313" key="4">
    <source>
        <dbReference type="EMBL" id="QFR48347.1"/>
    </source>
</evidence>
<evidence type="ECO:0000256" key="2">
    <source>
        <dbReference type="ARBA" id="ARBA00022679"/>
    </source>
</evidence>
<keyword evidence="2 4" id="KW-0808">Transferase</keyword>
<gene>
    <name evidence="4" type="ORF">FJR48_00840</name>
</gene>
<evidence type="ECO:0000259" key="3">
    <source>
        <dbReference type="Pfam" id="PF00685"/>
    </source>
</evidence>
<dbReference type="SUPFAM" id="SSF52540">
    <property type="entry name" value="P-loop containing nucleoside triphosphate hydrolases"/>
    <property type="match status" value="1"/>
</dbReference>
<dbReference type="Pfam" id="PF00685">
    <property type="entry name" value="Sulfotransfer_1"/>
    <property type="match status" value="1"/>
</dbReference>
<dbReference type="GO" id="GO:0008146">
    <property type="term" value="F:sulfotransferase activity"/>
    <property type="evidence" value="ECO:0007669"/>
    <property type="project" value="InterPro"/>
</dbReference>
<name>A0A5P8NY57_9BACT</name>
<feature type="domain" description="Sulfotransferase" evidence="3">
    <location>
        <begin position="6"/>
        <end position="282"/>
    </location>
</feature>
<dbReference type="InterPro" id="IPR000863">
    <property type="entry name" value="Sulfotransferase_dom"/>
</dbReference>
<dbReference type="InterPro" id="IPR027417">
    <property type="entry name" value="P-loop_NTPase"/>
</dbReference>
<protein>
    <submittedName>
        <fullName evidence="4">Sulfotransferase domain-containing protein</fullName>
    </submittedName>
</protein>
<organism evidence="4 5">
    <name type="scientific">Sulfurimonas lithotrophica</name>
    <dbReference type="NCBI Taxonomy" id="2590022"/>
    <lineage>
        <taxon>Bacteria</taxon>
        <taxon>Pseudomonadati</taxon>
        <taxon>Campylobacterota</taxon>
        <taxon>Epsilonproteobacteria</taxon>
        <taxon>Campylobacterales</taxon>
        <taxon>Sulfurimonadaceae</taxon>
        <taxon>Sulfurimonas</taxon>
    </lineage>
</organism>
<comment type="similarity">
    <text evidence="1">Belongs to the sulfotransferase 1 family.</text>
</comment>
<accession>A0A5P8NY57</accession>
<keyword evidence="5" id="KW-1185">Reference proteome</keyword>
<proteinExistence type="inferred from homology"/>
<dbReference type="Proteomes" id="UP000326944">
    <property type="component" value="Chromosome"/>
</dbReference>
<evidence type="ECO:0000256" key="1">
    <source>
        <dbReference type="ARBA" id="ARBA00005771"/>
    </source>
</evidence>
<sequence length="422" mass="49994">MSSYKKNVIISSFVKSGTVLSDAIITRLTNLKKYNVIDNESLDKKVSNYIGEASSFSFGGLNNITFNSIDIATNFHDKNNSIYKHMLLDITDIIDLKNYTLYTGHMNPLGIIENRITNEIEKKIYVYRYGLDVLNSKMKFIENLPWVYDVMTTFDGNQKKFQALRYTSIDKIVDFINSWMEHIKGYLKYENEFYGLNYELLLSSPKKEIKRLANYLEVSISEEKIEELIQEVFYKELSSGTSRNMYYKHYNDEEKSNQWKEYLPYQFYSDFNMKFKQELNKLGLIDRTNIKPYKNNDFHKNFIRKYQLFKEREKYDIYNKGVNSFIETLVTFLENKKIIVFGSNAYTNIVLSKLKPSTEIVMVIKDDRCRTNYKILLENILYYDYILVGIKPEAFTETKDILRDILKEQGTIEVINCYDKHI</sequence>
<dbReference type="AlphaFoldDB" id="A0A5P8NY57"/>
<dbReference type="RefSeq" id="WP_152306290.1">
    <property type="nucleotide sequence ID" value="NZ_CP043617.1"/>
</dbReference>
<dbReference type="KEGG" id="sulg:FJR48_00840"/>
<dbReference type="OrthoDB" id="536969at2"/>
<dbReference type="Gene3D" id="3.40.50.300">
    <property type="entry name" value="P-loop containing nucleotide triphosphate hydrolases"/>
    <property type="match status" value="1"/>
</dbReference>
<dbReference type="EMBL" id="CP043617">
    <property type="protein sequence ID" value="QFR48347.1"/>
    <property type="molecule type" value="Genomic_DNA"/>
</dbReference>
<reference evidence="4 5" key="1">
    <citation type="submission" date="2019-09" db="EMBL/GenBank/DDBJ databases">
        <title>Sulfurimonas gotlandica sp. nov., a chemoautotrophic and psychrotolerant epsilonproteobacterium isolated from a pelagic redoxcline, and an emended description of the genus Sulfurimonas.</title>
        <authorList>
            <person name="Wang S."/>
            <person name="Jiang L."/>
            <person name="Shao S."/>
        </authorList>
    </citation>
    <scope>NUCLEOTIDE SEQUENCE [LARGE SCALE GENOMIC DNA]</scope>
    <source>
        <strain evidence="4 5">GYSZ_1</strain>
    </source>
</reference>
<dbReference type="PANTHER" id="PTHR11783">
    <property type="entry name" value="SULFOTRANSFERASE SULT"/>
    <property type="match status" value="1"/>
</dbReference>